<dbReference type="Gene3D" id="3.40.50.2300">
    <property type="match status" value="2"/>
</dbReference>
<dbReference type="AlphaFoldDB" id="A0A561U289"/>
<proteinExistence type="predicted"/>
<dbReference type="Proteomes" id="UP000316184">
    <property type="component" value="Unassembled WGS sequence"/>
</dbReference>
<dbReference type="SUPFAM" id="SSF53822">
    <property type="entry name" value="Periplasmic binding protein-like I"/>
    <property type="match status" value="1"/>
</dbReference>
<evidence type="ECO:0000313" key="2">
    <source>
        <dbReference type="Proteomes" id="UP000316184"/>
    </source>
</evidence>
<organism evidence="1 2">
    <name type="scientific">Saccharopolyspora dendranthemae</name>
    <dbReference type="NCBI Taxonomy" id="1181886"/>
    <lineage>
        <taxon>Bacteria</taxon>
        <taxon>Bacillati</taxon>
        <taxon>Actinomycetota</taxon>
        <taxon>Actinomycetes</taxon>
        <taxon>Pseudonocardiales</taxon>
        <taxon>Pseudonocardiaceae</taxon>
        <taxon>Saccharopolyspora</taxon>
    </lineage>
</organism>
<comment type="caution">
    <text evidence="1">The sequence shown here is derived from an EMBL/GenBank/DDBJ whole genome shotgun (WGS) entry which is preliminary data.</text>
</comment>
<evidence type="ECO:0000313" key="1">
    <source>
        <dbReference type="EMBL" id="TWF93483.1"/>
    </source>
</evidence>
<sequence length="478" mass="52018">MQESAFSPNCVGLNLENASFGDHDVVKDLQEKVAQNNRAVTGPDFMTVVLLENMTPDPHTSNIVKGNVQHSVEGALTAVQRVNERYIANHGAPKVKLQLANYGNGAEDSKVAVEKIKAERDREQVVAVVGLGQSLIGTRSAASDLSQDRIAVISTMASADNMNQHLTPGRGSIEGFFRITPTNADAAKAAVNFVSQRPDADVLLIQDTNPDDIYSSTLGTKFREAYNEKFKRDLAGIERFEANDESHGSGRGEYMKGMLADARKRVCDDTPDLVYFAGRGVDLRTFLNALSEDDPCPGMSKLDVLTSDDASNIVNEELPPFPAFDVRLFYTSVATRGQWDKAGPDLKAYRDAYALFESAFAGRGFQPENLVDGYAMATYDAASIAIESAQKIPMLSMHLSEVSDWIEKFDCIDPKLGATGPIAYSADPAQQGNPVDKTMSIMRLSREDRENGAGKGTRLVQETLSRPSLNAFDPRTCG</sequence>
<gene>
    <name evidence="1" type="ORF">FHU35_15327</name>
</gene>
<protein>
    <submittedName>
        <fullName evidence="1">ABC-type branched-subunit amino acid transport system substrate-binding protein</fullName>
    </submittedName>
</protein>
<dbReference type="EMBL" id="VIWX01000005">
    <property type="protein sequence ID" value="TWF93483.1"/>
    <property type="molecule type" value="Genomic_DNA"/>
</dbReference>
<dbReference type="InterPro" id="IPR028082">
    <property type="entry name" value="Peripla_BP_I"/>
</dbReference>
<accession>A0A561U289</accession>
<name>A0A561U289_9PSEU</name>
<dbReference type="CDD" id="cd06268">
    <property type="entry name" value="PBP1_ABC_transporter_LIVBP-like"/>
    <property type="match status" value="1"/>
</dbReference>
<keyword evidence="2" id="KW-1185">Reference proteome</keyword>
<reference evidence="1 2" key="1">
    <citation type="submission" date="2019-06" db="EMBL/GenBank/DDBJ databases">
        <title>Sequencing the genomes of 1000 actinobacteria strains.</title>
        <authorList>
            <person name="Klenk H.-P."/>
        </authorList>
    </citation>
    <scope>NUCLEOTIDE SEQUENCE [LARGE SCALE GENOMIC DNA]</scope>
    <source>
        <strain evidence="1 2">DSM 46699</strain>
    </source>
</reference>